<evidence type="ECO:0000256" key="11">
    <source>
        <dbReference type="SAM" id="SignalP"/>
    </source>
</evidence>
<dbReference type="AlphaFoldDB" id="A0A2I2FML6"/>
<protein>
    <recommendedName>
        <fullName evidence="3">Acyl-protein thioesterase 1</fullName>
        <ecNumber evidence="2">3.1.2.22</ecNumber>
    </recommendedName>
    <alternativeName>
        <fullName evidence="8">Palmitoyl-protein hydrolase</fullName>
    </alternativeName>
</protein>
<feature type="signal peptide" evidence="11">
    <location>
        <begin position="1"/>
        <end position="19"/>
    </location>
</feature>
<dbReference type="SUPFAM" id="SSF53474">
    <property type="entry name" value="alpha/beta-Hydrolases"/>
    <property type="match status" value="1"/>
</dbReference>
<evidence type="ECO:0000256" key="7">
    <source>
        <dbReference type="ARBA" id="ARBA00029392"/>
    </source>
</evidence>
<sequence>MKLNLATILATTLAVTVTAAPANEAVTLTTRDKVDHIGGTHANFIKLWKEDAMNRWRWQYAGKCDDYKNALKTNYGSTNNFRCLEKDGKKYFDTNMVVGVAGDPYLTRLVIPPLQNGKHTHTIIFLHGRGSNSEHFGSVFLESTDIARRLPTVKFIFPTAKKRRATVLKRTPIHQWFDNYSLEDPNVRIELQVDGLEETSRFLRTLIDDEAQLLGESDDPTLSNGYSRIVIGGLSQGCAASVICLLGGFPGQDSGQHKQLGGFVGMSGWLPLDRDITGLLGLDNENEGKNEDEDPFSRDDEKDEDTPAPVQALNHVRDILDLPSLRHEVENGFEGAVQKGDQESCGPPKPHLQTPVFLGHGSADPKVSVDLGERMTSVLSNGFGMDVTWKAYEDFGHWYKIPDEIDDMVDFLEEKVGVPSVG</sequence>
<feature type="region of interest" description="Disordered" evidence="10">
    <location>
        <begin position="280"/>
        <end position="309"/>
    </location>
</feature>
<keyword evidence="4" id="KW-0719">Serine esterase</keyword>
<dbReference type="Gene3D" id="3.40.50.1820">
    <property type="entry name" value="alpha/beta hydrolase"/>
    <property type="match status" value="1"/>
</dbReference>
<dbReference type="STRING" id="41067.A0A2I2FML6"/>
<evidence type="ECO:0000256" key="8">
    <source>
        <dbReference type="ARBA" id="ARBA00031195"/>
    </source>
</evidence>
<dbReference type="OrthoDB" id="2418081at2759"/>
<dbReference type="EC" id="3.1.2.22" evidence="2"/>
<evidence type="ECO:0000256" key="3">
    <source>
        <dbReference type="ARBA" id="ARBA00014923"/>
    </source>
</evidence>
<evidence type="ECO:0000256" key="4">
    <source>
        <dbReference type="ARBA" id="ARBA00022487"/>
    </source>
</evidence>
<evidence type="ECO:0000259" key="12">
    <source>
        <dbReference type="Pfam" id="PF02230"/>
    </source>
</evidence>
<dbReference type="PANTHER" id="PTHR10655">
    <property type="entry name" value="LYSOPHOSPHOLIPASE-RELATED"/>
    <property type="match status" value="1"/>
</dbReference>
<organism evidence="13 14">
    <name type="scientific">Aspergillus candidus</name>
    <dbReference type="NCBI Taxonomy" id="41067"/>
    <lineage>
        <taxon>Eukaryota</taxon>
        <taxon>Fungi</taxon>
        <taxon>Dikarya</taxon>
        <taxon>Ascomycota</taxon>
        <taxon>Pezizomycotina</taxon>
        <taxon>Eurotiomycetes</taxon>
        <taxon>Eurotiomycetidae</taxon>
        <taxon>Eurotiales</taxon>
        <taxon>Aspergillaceae</taxon>
        <taxon>Aspergillus</taxon>
        <taxon>Aspergillus subgen. Circumdati</taxon>
    </lineage>
</organism>
<keyword evidence="6" id="KW-0443">Lipid metabolism</keyword>
<gene>
    <name evidence="13" type="ORF">BDW47DRAFT_122317</name>
</gene>
<evidence type="ECO:0000256" key="9">
    <source>
        <dbReference type="ARBA" id="ARBA00047337"/>
    </source>
</evidence>
<dbReference type="GO" id="GO:0005737">
    <property type="term" value="C:cytoplasm"/>
    <property type="evidence" value="ECO:0007669"/>
    <property type="project" value="TreeGrafter"/>
</dbReference>
<dbReference type="EMBL" id="KZ559119">
    <property type="protein sequence ID" value="PLB41872.1"/>
    <property type="molecule type" value="Genomic_DNA"/>
</dbReference>
<keyword evidence="14" id="KW-1185">Reference proteome</keyword>
<dbReference type="GO" id="GO:0006631">
    <property type="term" value="P:fatty acid metabolic process"/>
    <property type="evidence" value="ECO:0007669"/>
    <property type="project" value="UniProtKB-KW"/>
</dbReference>
<evidence type="ECO:0000256" key="2">
    <source>
        <dbReference type="ARBA" id="ARBA00012423"/>
    </source>
</evidence>
<dbReference type="GO" id="GO:0008474">
    <property type="term" value="F:palmitoyl-(protein) hydrolase activity"/>
    <property type="evidence" value="ECO:0007669"/>
    <property type="project" value="UniProtKB-EC"/>
</dbReference>
<keyword evidence="11" id="KW-0732">Signal</keyword>
<evidence type="ECO:0000256" key="1">
    <source>
        <dbReference type="ARBA" id="ARBA00006499"/>
    </source>
</evidence>
<proteinExistence type="inferred from homology"/>
<comment type="similarity">
    <text evidence="1">Belongs to the AB hydrolase superfamily. AB hydrolase 2 family.</text>
</comment>
<accession>A0A2I2FML6</accession>
<name>A0A2I2FML6_ASPCN</name>
<dbReference type="Pfam" id="PF02230">
    <property type="entry name" value="Abhydrolase_2"/>
    <property type="match status" value="1"/>
</dbReference>
<keyword evidence="6" id="KW-0276">Fatty acid metabolism</keyword>
<keyword evidence="5 13" id="KW-0378">Hydrolase</keyword>
<dbReference type="InterPro" id="IPR029058">
    <property type="entry name" value="AB_hydrolase_fold"/>
</dbReference>
<dbReference type="Proteomes" id="UP000234585">
    <property type="component" value="Unassembled WGS sequence"/>
</dbReference>
<feature type="domain" description="Phospholipase/carboxylesterase/thioesterase" evidence="12">
    <location>
        <begin position="116"/>
        <end position="275"/>
    </location>
</feature>
<dbReference type="PANTHER" id="PTHR10655:SF17">
    <property type="entry name" value="LYSOPHOSPHOLIPASE-LIKE PROTEIN 1"/>
    <property type="match status" value="1"/>
</dbReference>
<dbReference type="InterPro" id="IPR050565">
    <property type="entry name" value="LYPA1-2/EST-like"/>
</dbReference>
<feature type="chain" id="PRO_5014196435" description="Acyl-protein thioesterase 1" evidence="11">
    <location>
        <begin position="20"/>
        <end position="422"/>
    </location>
</feature>
<evidence type="ECO:0000256" key="5">
    <source>
        <dbReference type="ARBA" id="ARBA00022801"/>
    </source>
</evidence>
<comment type="function">
    <text evidence="7">Hydrolyzes fatty acids from S-acylated cysteine residues in proteins with a strong preference for palmitoylated G-alpha proteins over other acyl substrates. Mediates the deacylation of G-alpha proteins such as GPA1 in vivo, but has weak or no activity toward palmitoylated Ras proteins. Has weak lysophospholipase activity in vitro; however such activity may not exist in vivo.</text>
</comment>
<evidence type="ECO:0000313" key="14">
    <source>
        <dbReference type="Proteomes" id="UP000234585"/>
    </source>
</evidence>
<dbReference type="GeneID" id="36522982"/>
<dbReference type="GO" id="GO:0052689">
    <property type="term" value="F:carboxylic ester hydrolase activity"/>
    <property type="evidence" value="ECO:0007669"/>
    <property type="project" value="UniProtKB-KW"/>
</dbReference>
<evidence type="ECO:0000313" key="13">
    <source>
        <dbReference type="EMBL" id="PLB41872.1"/>
    </source>
</evidence>
<evidence type="ECO:0000256" key="10">
    <source>
        <dbReference type="SAM" id="MobiDB-lite"/>
    </source>
</evidence>
<evidence type="ECO:0000256" key="6">
    <source>
        <dbReference type="ARBA" id="ARBA00022832"/>
    </source>
</evidence>
<comment type="catalytic activity">
    <reaction evidence="9">
        <text>S-hexadecanoyl-L-cysteinyl-[protein] + H2O = L-cysteinyl-[protein] + hexadecanoate + H(+)</text>
        <dbReference type="Rhea" id="RHEA:19233"/>
        <dbReference type="Rhea" id="RHEA-COMP:10131"/>
        <dbReference type="Rhea" id="RHEA-COMP:11032"/>
        <dbReference type="ChEBI" id="CHEBI:7896"/>
        <dbReference type="ChEBI" id="CHEBI:15377"/>
        <dbReference type="ChEBI" id="CHEBI:15378"/>
        <dbReference type="ChEBI" id="CHEBI:29950"/>
        <dbReference type="ChEBI" id="CHEBI:74151"/>
        <dbReference type="EC" id="3.1.2.22"/>
    </reaction>
</comment>
<dbReference type="RefSeq" id="XP_024675884.1">
    <property type="nucleotide sequence ID" value="XM_024815822.1"/>
</dbReference>
<reference evidence="13 14" key="1">
    <citation type="submission" date="2017-12" db="EMBL/GenBank/DDBJ databases">
        <authorList>
            <consortium name="DOE Joint Genome Institute"/>
            <person name="Haridas S."/>
            <person name="Kjaerbolling I."/>
            <person name="Vesth T.C."/>
            <person name="Frisvad J.C."/>
            <person name="Nybo J.L."/>
            <person name="Theobald S."/>
            <person name="Kuo A."/>
            <person name="Bowyer P."/>
            <person name="Matsuda Y."/>
            <person name="Mondo S."/>
            <person name="Lyhne E.K."/>
            <person name="Kogle M.E."/>
            <person name="Clum A."/>
            <person name="Lipzen A."/>
            <person name="Salamov A."/>
            <person name="Ngan C.Y."/>
            <person name="Daum C."/>
            <person name="Chiniquy J."/>
            <person name="Barry K."/>
            <person name="LaButti K."/>
            <person name="Simmons B.A."/>
            <person name="Magnuson J.K."/>
            <person name="Mortensen U.H."/>
            <person name="Larsen T.O."/>
            <person name="Grigoriev I.V."/>
            <person name="Baker S.E."/>
            <person name="Andersen M.R."/>
            <person name="Nordberg H.P."/>
            <person name="Cantor M.N."/>
            <person name="Hua S.X."/>
        </authorList>
    </citation>
    <scope>NUCLEOTIDE SEQUENCE [LARGE SCALE GENOMIC DNA]</scope>
    <source>
        <strain evidence="13 14">CBS 102.13</strain>
    </source>
</reference>
<dbReference type="InterPro" id="IPR003140">
    <property type="entry name" value="PLipase/COase/thioEstase"/>
</dbReference>